<dbReference type="Pfam" id="PF03101">
    <property type="entry name" value="FAR1"/>
    <property type="match status" value="1"/>
</dbReference>
<keyword evidence="2 4" id="KW-0863">Zinc-finger</keyword>
<keyword evidence="3" id="KW-0862">Zinc</keyword>
<dbReference type="InterPro" id="IPR007527">
    <property type="entry name" value="Znf_SWIM"/>
</dbReference>
<proteinExistence type="predicted"/>
<evidence type="ECO:0000256" key="2">
    <source>
        <dbReference type="ARBA" id="ARBA00022771"/>
    </source>
</evidence>
<evidence type="ECO:0000256" key="1">
    <source>
        <dbReference type="ARBA" id="ARBA00022723"/>
    </source>
</evidence>
<dbReference type="InterPro" id="IPR004330">
    <property type="entry name" value="FAR1_DNA_bnd_dom"/>
</dbReference>
<evidence type="ECO:0000256" key="4">
    <source>
        <dbReference type="PROSITE-ProRule" id="PRU00325"/>
    </source>
</evidence>
<protein>
    <recommendedName>
        <fullName evidence="6">SWIM-type domain-containing protein</fullName>
    </recommendedName>
</protein>
<keyword evidence="1" id="KW-0479">Metal-binding</keyword>
<dbReference type="AlphaFoldDB" id="A0AAQ3TSZ1"/>
<evidence type="ECO:0000256" key="3">
    <source>
        <dbReference type="ARBA" id="ARBA00022833"/>
    </source>
</evidence>
<gene>
    <name evidence="7" type="ORF">U9M48_025287</name>
</gene>
<evidence type="ECO:0000313" key="7">
    <source>
        <dbReference type="EMBL" id="WVZ77422.1"/>
    </source>
</evidence>
<dbReference type="PROSITE" id="PS50966">
    <property type="entry name" value="ZF_SWIM"/>
    <property type="match status" value="1"/>
</dbReference>
<dbReference type="InterPro" id="IPR006564">
    <property type="entry name" value="Znf_PMZ"/>
</dbReference>
<evidence type="ECO:0000313" key="8">
    <source>
        <dbReference type="Proteomes" id="UP001341281"/>
    </source>
</evidence>
<feature type="region of interest" description="Disordered" evidence="5">
    <location>
        <begin position="1"/>
        <end position="52"/>
    </location>
</feature>
<sequence length="701" mass="79350">MSGPSPNTPAAAAGPIAVREAPAPQPSAVPAPTSGNIHETPPATAPRAFSEPSTCELPPAISQLGVNGQGVSPSHVPKVGMIFDTEKEAYDFYNNYARCVGFSIRRSFTKTRADGTIYCKYLVCSNEGLTAAKHRTSTRSDCKARLQFYISREGKWTVKKVELDHNHFLVSPDRAHTLRSQRRLLEADQQMLNQMRRDGITAADIQSALQQCSGGAENIHLLKKDSEKKYLQPSYAQTLLEYLKNKQSENPSFFYAVQMDDDGQIANFFWTDGQAIVDYACFGDAVSFDTTFETNRFEMPFAPFVGTNHHKQPIIFGAALLYDESSESFVWLFQTFLTAMSGKQPATIVTDQSAEISTAVRLVFSNSSHRLCLRHISHNAVKHLSYEICNHPQFLSDFKECMYEQRSIECFDSKWKELIGAYNLEGNAWIENLYASREKWAAVYCRDSFCADLMSTQHNEVTNSAFERFRRKLHLPEFLEEYDKLITSLRQNELEADHKSRHSNSVPYIPDLPMLKTAADSYTRTVYVDFEEEFKKLFILPCSFLSQNGTISTYKLSPLNLEAEAYVVFNSEDTTISCSCKMYECKGMLCKHALRVLNYSNIFTLPSHYILKRWTKQAKAQLFCCRNSNSESLMSRCARVSQKIHSVAVRCSMSEKTLQFLEAGVDKLSWEVENFQSQSNLNSNGTGKPLDFYDDAMTTED</sequence>
<dbReference type="Pfam" id="PF10551">
    <property type="entry name" value="MULE"/>
    <property type="match status" value="1"/>
</dbReference>
<evidence type="ECO:0000256" key="5">
    <source>
        <dbReference type="SAM" id="MobiDB-lite"/>
    </source>
</evidence>
<dbReference type="Proteomes" id="UP001341281">
    <property type="component" value="Chromosome 05"/>
</dbReference>
<dbReference type="GO" id="GO:0008270">
    <property type="term" value="F:zinc ion binding"/>
    <property type="evidence" value="ECO:0007669"/>
    <property type="project" value="UniProtKB-KW"/>
</dbReference>
<dbReference type="PANTHER" id="PTHR47718">
    <property type="entry name" value="OS01G0519700 PROTEIN"/>
    <property type="match status" value="1"/>
</dbReference>
<dbReference type="Pfam" id="PF04434">
    <property type="entry name" value="SWIM"/>
    <property type="match status" value="1"/>
</dbReference>
<organism evidence="7 8">
    <name type="scientific">Paspalum notatum var. saurae</name>
    <dbReference type="NCBI Taxonomy" id="547442"/>
    <lineage>
        <taxon>Eukaryota</taxon>
        <taxon>Viridiplantae</taxon>
        <taxon>Streptophyta</taxon>
        <taxon>Embryophyta</taxon>
        <taxon>Tracheophyta</taxon>
        <taxon>Spermatophyta</taxon>
        <taxon>Magnoliopsida</taxon>
        <taxon>Liliopsida</taxon>
        <taxon>Poales</taxon>
        <taxon>Poaceae</taxon>
        <taxon>PACMAD clade</taxon>
        <taxon>Panicoideae</taxon>
        <taxon>Andropogonodae</taxon>
        <taxon>Paspaleae</taxon>
        <taxon>Paspalinae</taxon>
        <taxon>Paspalum</taxon>
    </lineage>
</organism>
<dbReference type="InterPro" id="IPR018289">
    <property type="entry name" value="MULE_transposase_dom"/>
</dbReference>
<evidence type="ECO:0000259" key="6">
    <source>
        <dbReference type="PROSITE" id="PS50966"/>
    </source>
</evidence>
<dbReference type="SMART" id="SM00575">
    <property type="entry name" value="ZnF_PMZ"/>
    <property type="match status" value="1"/>
</dbReference>
<dbReference type="EMBL" id="CP144749">
    <property type="protein sequence ID" value="WVZ77422.1"/>
    <property type="molecule type" value="Genomic_DNA"/>
</dbReference>
<dbReference type="PANTHER" id="PTHR47718:SF7">
    <property type="entry name" value="PROTEIN FAR1-RELATED SEQUENCE"/>
    <property type="match status" value="1"/>
</dbReference>
<feature type="domain" description="SWIM-type" evidence="6">
    <location>
        <begin position="566"/>
        <end position="601"/>
    </location>
</feature>
<keyword evidence="8" id="KW-1185">Reference proteome</keyword>
<name>A0AAQ3TSZ1_PASNO</name>
<reference evidence="7 8" key="1">
    <citation type="submission" date="2024-02" db="EMBL/GenBank/DDBJ databases">
        <title>High-quality chromosome-scale genome assembly of Pensacola bahiagrass (Paspalum notatum Flugge var. saurae).</title>
        <authorList>
            <person name="Vega J.M."/>
            <person name="Podio M."/>
            <person name="Orjuela J."/>
            <person name="Siena L.A."/>
            <person name="Pessino S.C."/>
            <person name="Combes M.C."/>
            <person name="Mariac C."/>
            <person name="Albertini E."/>
            <person name="Pupilli F."/>
            <person name="Ortiz J.P.A."/>
            <person name="Leblanc O."/>
        </authorList>
    </citation>
    <scope>NUCLEOTIDE SEQUENCE [LARGE SCALE GENOMIC DNA]</scope>
    <source>
        <strain evidence="7">R1</strain>
        <tissue evidence="7">Leaf</tissue>
    </source>
</reference>
<accession>A0AAQ3TSZ1</accession>